<dbReference type="SMART" id="SM00636">
    <property type="entry name" value="Glyco_18"/>
    <property type="match status" value="1"/>
</dbReference>
<keyword evidence="4" id="KW-1185">Reference proteome</keyword>
<keyword evidence="1" id="KW-0732">Signal</keyword>
<gene>
    <name evidence="3" type="ORF">CITCOLO1_LOCUS22189</name>
</gene>
<dbReference type="Proteomes" id="UP001642487">
    <property type="component" value="Chromosome 9"/>
</dbReference>
<dbReference type="SUPFAM" id="SSF51445">
    <property type="entry name" value="(Trans)glycosidases"/>
    <property type="match status" value="1"/>
</dbReference>
<dbReference type="Gene3D" id="3.20.20.80">
    <property type="entry name" value="Glycosidases"/>
    <property type="match status" value="2"/>
</dbReference>
<evidence type="ECO:0000259" key="2">
    <source>
        <dbReference type="PROSITE" id="PS51910"/>
    </source>
</evidence>
<dbReference type="PROSITE" id="PS51910">
    <property type="entry name" value="GH18_2"/>
    <property type="match status" value="1"/>
</dbReference>
<evidence type="ECO:0000313" key="3">
    <source>
        <dbReference type="EMBL" id="CAK9329712.1"/>
    </source>
</evidence>
<reference evidence="3 4" key="1">
    <citation type="submission" date="2024-03" db="EMBL/GenBank/DDBJ databases">
        <authorList>
            <person name="Gkanogiannis A."/>
            <person name="Becerra Lopez-Lavalle L."/>
        </authorList>
    </citation>
    <scope>NUCLEOTIDE SEQUENCE [LARGE SCALE GENOMIC DNA]</scope>
</reference>
<proteinExistence type="predicted"/>
<dbReference type="InterPro" id="IPR001223">
    <property type="entry name" value="Glyco_hydro18_cat"/>
</dbReference>
<dbReference type="Pfam" id="PF00704">
    <property type="entry name" value="Glyco_hydro_18"/>
    <property type="match status" value="1"/>
</dbReference>
<dbReference type="InterPro" id="IPR050314">
    <property type="entry name" value="Glycosyl_Hydrlase_18"/>
</dbReference>
<feature type="signal peptide" evidence="1">
    <location>
        <begin position="1"/>
        <end position="24"/>
    </location>
</feature>
<dbReference type="InterPro" id="IPR011583">
    <property type="entry name" value="Chitinase_II/V-like_cat"/>
</dbReference>
<dbReference type="PANTHER" id="PTHR11177:SF383">
    <property type="entry name" value="GLYCOSYL HYDROLASE FAMILY PROTEIN WITH CHITINASE INSERTION DOMAIN-CONTAINING PROTEIN"/>
    <property type="match status" value="1"/>
</dbReference>
<evidence type="ECO:0000256" key="1">
    <source>
        <dbReference type="SAM" id="SignalP"/>
    </source>
</evidence>
<organism evidence="3 4">
    <name type="scientific">Citrullus colocynthis</name>
    <name type="common">colocynth</name>
    <dbReference type="NCBI Taxonomy" id="252529"/>
    <lineage>
        <taxon>Eukaryota</taxon>
        <taxon>Viridiplantae</taxon>
        <taxon>Streptophyta</taxon>
        <taxon>Embryophyta</taxon>
        <taxon>Tracheophyta</taxon>
        <taxon>Spermatophyta</taxon>
        <taxon>Magnoliopsida</taxon>
        <taxon>eudicotyledons</taxon>
        <taxon>Gunneridae</taxon>
        <taxon>Pentapetalae</taxon>
        <taxon>rosids</taxon>
        <taxon>fabids</taxon>
        <taxon>Cucurbitales</taxon>
        <taxon>Cucurbitaceae</taxon>
        <taxon>Benincaseae</taxon>
        <taxon>Citrullus</taxon>
    </lineage>
</organism>
<protein>
    <recommendedName>
        <fullName evidence="2">GH18 domain-containing protein</fullName>
    </recommendedName>
</protein>
<accession>A0ABP0ZCF1</accession>
<dbReference type="EMBL" id="OZ021743">
    <property type="protein sequence ID" value="CAK9329712.1"/>
    <property type="molecule type" value="Genomic_DNA"/>
</dbReference>
<feature type="chain" id="PRO_5045548314" description="GH18 domain-containing protein" evidence="1">
    <location>
        <begin position="25"/>
        <end position="289"/>
    </location>
</feature>
<dbReference type="InterPro" id="IPR017853">
    <property type="entry name" value="GH"/>
</dbReference>
<sequence>MASTIINLFFSFIVLLLRLHFSVAQSGGMKGIYWFSASEFPVSDIDSTLFTHLFCAFADLDPNTFQITISFFQLCKFQNLHSNRPTQKSHCQNDLIHRRRRRQRRYFRCHGQPVQFPQILHRFIHFLSQIQQFLRHRYRLGIPINPNSNLLVSRSLYRVARRRGERIPIRKSRLFLSAAVFRSSNYYGLALPASFLGTKLDWINVMCYDFYGPGWSPNFTAPPAALFGSGGQVNCDAGITSWIQSGFPASKIMLGIPFYGWAWRLVNQSNNGLYAPAMGEGIDDGDKRV</sequence>
<evidence type="ECO:0000313" key="4">
    <source>
        <dbReference type="Proteomes" id="UP001642487"/>
    </source>
</evidence>
<feature type="domain" description="GH18" evidence="2">
    <location>
        <begin position="28"/>
        <end position="289"/>
    </location>
</feature>
<name>A0ABP0ZCF1_9ROSI</name>
<dbReference type="PANTHER" id="PTHR11177">
    <property type="entry name" value="CHITINASE"/>
    <property type="match status" value="1"/>
</dbReference>